<dbReference type="PANTHER" id="PTHR35000:SF1">
    <property type="entry name" value="MUCIN MUC17, PUTATIVE-RELATED"/>
    <property type="match status" value="1"/>
</dbReference>
<feature type="compositionally biased region" description="Acidic residues" evidence="1">
    <location>
        <begin position="634"/>
        <end position="649"/>
    </location>
</feature>
<organism evidence="2 3">
    <name type="scientific">Euroglyphus maynei</name>
    <name type="common">Mayne's house dust mite</name>
    <dbReference type="NCBI Taxonomy" id="6958"/>
    <lineage>
        <taxon>Eukaryota</taxon>
        <taxon>Metazoa</taxon>
        <taxon>Ecdysozoa</taxon>
        <taxon>Arthropoda</taxon>
        <taxon>Chelicerata</taxon>
        <taxon>Arachnida</taxon>
        <taxon>Acari</taxon>
        <taxon>Acariformes</taxon>
        <taxon>Sarcoptiformes</taxon>
        <taxon>Astigmata</taxon>
        <taxon>Psoroptidia</taxon>
        <taxon>Analgoidea</taxon>
        <taxon>Pyroglyphidae</taxon>
        <taxon>Pyroglyphinae</taxon>
        <taxon>Euroglyphus</taxon>
    </lineage>
</organism>
<protein>
    <recommendedName>
        <fullName evidence="4">VWFC domain-containing protein</fullName>
    </recommendedName>
</protein>
<dbReference type="Proteomes" id="UP000194236">
    <property type="component" value="Unassembled WGS sequence"/>
</dbReference>
<gene>
    <name evidence="2" type="ORF">BLA29_001058</name>
</gene>
<dbReference type="OrthoDB" id="10068079at2759"/>
<feature type="region of interest" description="Disordered" evidence="1">
    <location>
        <begin position="554"/>
        <end position="592"/>
    </location>
</feature>
<accession>A0A1Y3B9P2</accession>
<dbReference type="SUPFAM" id="SSF57603">
    <property type="entry name" value="FnI-like domain"/>
    <property type="match status" value="2"/>
</dbReference>
<evidence type="ECO:0000256" key="1">
    <source>
        <dbReference type="SAM" id="MobiDB-lite"/>
    </source>
</evidence>
<keyword evidence="3" id="KW-1185">Reference proteome</keyword>
<feature type="compositionally biased region" description="Basic and acidic residues" evidence="1">
    <location>
        <begin position="355"/>
        <end position="364"/>
    </location>
</feature>
<evidence type="ECO:0000313" key="2">
    <source>
        <dbReference type="EMBL" id="OTF76613.1"/>
    </source>
</evidence>
<dbReference type="EMBL" id="MUJZ01036632">
    <property type="protein sequence ID" value="OTF76613.1"/>
    <property type="molecule type" value="Genomic_DNA"/>
</dbReference>
<feature type="region of interest" description="Disordered" evidence="1">
    <location>
        <begin position="613"/>
        <end position="685"/>
    </location>
</feature>
<dbReference type="Gene3D" id="6.20.200.20">
    <property type="match status" value="1"/>
</dbReference>
<feature type="non-terminal residue" evidence="2">
    <location>
        <position position="1"/>
    </location>
</feature>
<evidence type="ECO:0000313" key="3">
    <source>
        <dbReference type="Proteomes" id="UP000194236"/>
    </source>
</evidence>
<comment type="caution">
    <text evidence="2">The sequence shown here is derived from an EMBL/GenBank/DDBJ whole genome shotgun (WGS) entry which is preliminary data.</text>
</comment>
<dbReference type="AlphaFoldDB" id="A0A1Y3B9P2"/>
<sequence>TTSTISPIESERTKSFEIPTVQTGIEITTTSISTEKEPITSTLMPIESETTAEPEMTTVAEVGIETTTTTQSKVQVGFETTTSPTAESMITSEIELGTSTVSPPEIEMTTKSVTTAAPEISAAITTSSEVSTTESFEEPISSAAVEISMTTTSAPTTMFPIETESPFTEKPKVTEILISDADRSTTTYSPMIEEHSTIQPMKESNVTVSETDKTTPSEKELISTTTSVEGVMTTEMPAVQVDIETTTTIPLDIVSTGTTEGEKFTESTVDKEQATSTTIHSIETDKTTETSILKETIGETELPSVDIGIETTTTTTMATAIPLSTSTKKETETSTVLTEIPPVQAELETTTSVSTKEKPEEEGKPTTTEIGIDTTTTPEISKTTEYATTTTTTETITGEPIVDYITTRRPITMVNESFTIYPPTSLEPIIEDHSTIVPFPPDDHTISELPSNMTEMVQIETTTASADHRPELSTVTTSLPFIIEDYSTIKAIPQTDLVPVEANKTEPSEKELIHLTTTVLPQDNTTEFPIIDESTSSTKLPNVSLVINVTTPQPEFSKSTKSFEPDTSEPEEGWTKPSIISSEEPEEVWTDAPTVIVTVPTFNENVTISEPKYETSTTKFPSYPVQSVQQQQQQEDDQEQIVQEEEPDETLAPRPVTPQPGVKTKLKKPTQQTSQDGLKKPYRPSSFTPFTDLGDGSCVYDGKIFQSAEQIPRPHPCDFCFCFRGDIICLQQTCPPPIKNCLESHIEGFCCPPVDTTTMNMTVFHNNNKRMARSYNSAISSLSSNRSTTTTTTTTIRPPPYSISIVEKKGCRINGIFYEIGQRIDKSSNACLDCRCDPMGVMRCDPLVCNNLLCSISF</sequence>
<name>A0A1Y3B9P2_EURMA</name>
<dbReference type="PANTHER" id="PTHR35000">
    <property type="entry name" value="MUCIN MUC17, PUTATIVE-RELATED-RELATED"/>
    <property type="match status" value="1"/>
</dbReference>
<proteinExistence type="predicted"/>
<evidence type="ECO:0008006" key="4">
    <source>
        <dbReference type="Google" id="ProtNLM"/>
    </source>
</evidence>
<feature type="compositionally biased region" description="Basic and acidic residues" evidence="1">
    <location>
        <begin position="210"/>
        <end position="221"/>
    </location>
</feature>
<feature type="region of interest" description="Disordered" evidence="1">
    <location>
        <begin position="347"/>
        <end position="372"/>
    </location>
</feature>
<feature type="region of interest" description="Disordered" evidence="1">
    <location>
        <begin position="203"/>
        <end position="225"/>
    </location>
</feature>
<reference evidence="2 3" key="1">
    <citation type="submission" date="2017-03" db="EMBL/GenBank/DDBJ databases">
        <title>Genome Survey of Euroglyphus maynei.</title>
        <authorList>
            <person name="Arlian L.G."/>
            <person name="Morgan M.S."/>
            <person name="Rider S.D."/>
        </authorList>
    </citation>
    <scope>NUCLEOTIDE SEQUENCE [LARGE SCALE GENOMIC DNA]</scope>
    <source>
        <strain evidence="2">Arlian Lab</strain>
        <tissue evidence="2">Whole body</tissue>
    </source>
</reference>